<name>A0A7M1UQX9_9CREN</name>
<dbReference type="Proteomes" id="UP000593766">
    <property type="component" value="Chromosome"/>
</dbReference>
<dbReference type="KEGG" id="tcs:IMZ38_01595"/>
<dbReference type="EMBL" id="CP063144">
    <property type="protein sequence ID" value="QOR94655.1"/>
    <property type="molecule type" value="Genomic_DNA"/>
</dbReference>
<organism evidence="2 3">
    <name type="scientific">Thermosphaera chiliense</name>
    <dbReference type="NCBI Taxonomy" id="3402707"/>
    <lineage>
        <taxon>Archaea</taxon>
        <taxon>Thermoproteota</taxon>
        <taxon>Thermoprotei</taxon>
        <taxon>Desulfurococcales</taxon>
        <taxon>Desulfurococcaceae</taxon>
        <taxon>Thermosphaera</taxon>
    </lineage>
</organism>
<keyword evidence="3" id="KW-1185">Reference proteome</keyword>
<gene>
    <name evidence="2" type="ORF">IMZ38_01595</name>
</gene>
<dbReference type="AlphaFoldDB" id="A0A7M1UQX9"/>
<keyword evidence="1" id="KW-0175">Coiled coil</keyword>
<dbReference type="OrthoDB" id="53333at2157"/>
<accession>A0A7M1UQX9</accession>
<dbReference type="RefSeq" id="WP_193436452.1">
    <property type="nucleotide sequence ID" value="NZ_CP063144.1"/>
</dbReference>
<evidence type="ECO:0000313" key="3">
    <source>
        <dbReference type="Proteomes" id="UP000593766"/>
    </source>
</evidence>
<sequence>MLDKADLVLCYERLYEAIHKAISKKNTESLMDAAEQCEKLGPATELDLGLVNKVRPPELARELVILTILLSLPPLEEDKIKLMNLDVAKEFEKVANILLSEGPRRFILGDIVGIHDSLDVIGHRLFGYSRIIVAVHIEEKEPNKALGLYLEASPHLQDTPEAMRFINDKISKLSKTTRCWICDREIQGEDINYVYLPATINEYMRERYGKNVPYLINGNNIAVCKVCYTMIHNLSDEISKYYYNLTMEKLTMMEKHIYEKIDELISIIEKIMTRLEHIEEDMKNMEEERTRWEREIEWRISEIEKRIGMDHY</sequence>
<protein>
    <submittedName>
        <fullName evidence="2">Uncharacterized protein</fullName>
    </submittedName>
</protein>
<feature type="coiled-coil region" evidence="1">
    <location>
        <begin position="261"/>
        <end position="295"/>
    </location>
</feature>
<dbReference type="GeneID" id="59454071"/>
<reference evidence="2 3" key="1">
    <citation type="submission" date="2020-10" db="EMBL/GenBank/DDBJ databases">
        <title>Complete genome sequence of Thermosphaera aggregans strain 3507.</title>
        <authorList>
            <person name="Zayulina K.S."/>
            <person name="Elcheninov A.G."/>
            <person name="Toshchakov S.V."/>
            <person name="Kublanov I.V."/>
            <person name="Kochetkova T.V."/>
        </authorList>
    </citation>
    <scope>NUCLEOTIDE SEQUENCE [LARGE SCALE GENOMIC DNA]</scope>
    <source>
        <strain evidence="2 3">3507</strain>
    </source>
</reference>
<evidence type="ECO:0000313" key="2">
    <source>
        <dbReference type="EMBL" id="QOR94655.1"/>
    </source>
</evidence>
<proteinExistence type="predicted"/>
<evidence type="ECO:0000256" key="1">
    <source>
        <dbReference type="SAM" id="Coils"/>
    </source>
</evidence>